<sequence length="146" mass="17646">MEKAVIFKELNIGFLIYQRVKDMEIDEVRILNFFKCSKKEAEKMYSSRSIDSEILLKWSKLLNYDFFRIYTQHLILYSPPIPSNKDKINNTETSILPTFRKNIYTKQVIDFILKLIEDGDKTKKEVIEEYRIPKTTLYKWINKYKK</sequence>
<protein>
    <submittedName>
        <fullName evidence="1">Transposase</fullName>
    </submittedName>
</protein>
<evidence type="ECO:0000313" key="1">
    <source>
        <dbReference type="EMBL" id="MFC3756804.1"/>
    </source>
</evidence>
<dbReference type="InterPro" id="IPR009057">
    <property type="entry name" value="Homeodomain-like_sf"/>
</dbReference>
<keyword evidence="2" id="KW-1185">Reference proteome</keyword>
<dbReference type="RefSeq" id="WP_290297540.1">
    <property type="nucleotide sequence ID" value="NZ_JAUFQR010000001.1"/>
</dbReference>
<dbReference type="Proteomes" id="UP001595735">
    <property type="component" value="Unassembled WGS sequence"/>
</dbReference>
<dbReference type="EMBL" id="JBHRYO010000002">
    <property type="protein sequence ID" value="MFC3756804.1"/>
    <property type="molecule type" value="Genomic_DNA"/>
</dbReference>
<reference evidence="2" key="1">
    <citation type="journal article" date="2019" name="Int. J. Syst. Evol. Microbiol.">
        <title>The Global Catalogue of Microorganisms (GCM) 10K type strain sequencing project: providing services to taxonomists for standard genome sequencing and annotation.</title>
        <authorList>
            <consortium name="The Broad Institute Genomics Platform"/>
            <consortium name="The Broad Institute Genome Sequencing Center for Infectious Disease"/>
            <person name="Wu L."/>
            <person name="Ma J."/>
        </authorList>
    </citation>
    <scope>NUCLEOTIDE SEQUENCE [LARGE SCALE GENOMIC DNA]</scope>
    <source>
        <strain evidence="2">CECT 7798</strain>
    </source>
</reference>
<proteinExistence type="predicted"/>
<gene>
    <name evidence="1" type="ORF">ACFONJ_12565</name>
</gene>
<accession>A0ABV7XYG6</accession>
<name>A0ABV7XYG6_9FLAO</name>
<organism evidence="1 2">
    <name type="scientific">Chryseobacterium tructae</name>
    <dbReference type="NCBI Taxonomy" id="1037380"/>
    <lineage>
        <taxon>Bacteria</taxon>
        <taxon>Pseudomonadati</taxon>
        <taxon>Bacteroidota</taxon>
        <taxon>Flavobacteriia</taxon>
        <taxon>Flavobacteriales</taxon>
        <taxon>Weeksellaceae</taxon>
        <taxon>Chryseobacterium group</taxon>
        <taxon>Chryseobacterium</taxon>
    </lineage>
</organism>
<comment type="caution">
    <text evidence="1">The sequence shown here is derived from an EMBL/GenBank/DDBJ whole genome shotgun (WGS) entry which is preliminary data.</text>
</comment>
<evidence type="ECO:0000313" key="2">
    <source>
        <dbReference type="Proteomes" id="UP001595735"/>
    </source>
</evidence>
<dbReference type="SUPFAM" id="SSF46689">
    <property type="entry name" value="Homeodomain-like"/>
    <property type="match status" value="1"/>
</dbReference>
<dbReference type="Gene3D" id="1.10.10.60">
    <property type="entry name" value="Homeodomain-like"/>
    <property type="match status" value="1"/>
</dbReference>